<dbReference type="InterPro" id="IPR004843">
    <property type="entry name" value="Calcineurin-like_PHP"/>
</dbReference>
<accession>A0ABN7SN06</accession>
<dbReference type="Gene3D" id="3.60.21.10">
    <property type="match status" value="1"/>
</dbReference>
<dbReference type="SUPFAM" id="SSF47473">
    <property type="entry name" value="EF-hand"/>
    <property type="match status" value="1"/>
</dbReference>
<organism evidence="5 6">
    <name type="scientific">Oikopleura dioica</name>
    <name type="common">Tunicate</name>
    <dbReference type="NCBI Taxonomy" id="34765"/>
    <lineage>
        <taxon>Eukaryota</taxon>
        <taxon>Metazoa</taxon>
        <taxon>Chordata</taxon>
        <taxon>Tunicata</taxon>
        <taxon>Appendicularia</taxon>
        <taxon>Copelata</taxon>
        <taxon>Oikopleuridae</taxon>
        <taxon>Oikopleura</taxon>
    </lineage>
</organism>
<dbReference type="EC" id="3.1.3.16" evidence="1"/>
<feature type="region of interest" description="Disordered" evidence="3">
    <location>
        <begin position="288"/>
        <end position="307"/>
    </location>
</feature>
<name>A0ABN7SN06_OIKDI</name>
<evidence type="ECO:0000256" key="1">
    <source>
        <dbReference type="RuleBase" id="RU004273"/>
    </source>
</evidence>
<dbReference type="PANTHER" id="PTHR11668:SF496">
    <property type="entry name" value="SERINE_THREONINE-PROTEIN PHOSPHATASE"/>
    <property type="match status" value="1"/>
</dbReference>
<dbReference type="Gene3D" id="1.10.238.10">
    <property type="entry name" value="EF-hand"/>
    <property type="match status" value="1"/>
</dbReference>
<dbReference type="SUPFAM" id="SSF56300">
    <property type="entry name" value="Metallo-dependent phosphatases"/>
    <property type="match status" value="1"/>
</dbReference>
<evidence type="ECO:0000259" key="4">
    <source>
        <dbReference type="PROSITE" id="PS00125"/>
    </source>
</evidence>
<dbReference type="Proteomes" id="UP001158576">
    <property type="component" value="Chromosome 1"/>
</dbReference>
<dbReference type="EMBL" id="OU015566">
    <property type="protein sequence ID" value="CAG5104707.1"/>
    <property type="molecule type" value="Genomic_DNA"/>
</dbReference>
<feature type="domain" description="Serine/threonine specific protein phosphatases" evidence="4">
    <location>
        <begin position="530"/>
        <end position="535"/>
    </location>
</feature>
<feature type="compositionally biased region" description="Basic and acidic residues" evidence="3">
    <location>
        <begin position="925"/>
        <end position="941"/>
    </location>
</feature>
<dbReference type="InterPro" id="IPR006186">
    <property type="entry name" value="Ser/Thr-sp_prot-phosphatase"/>
</dbReference>
<dbReference type="SMART" id="SM00156">
    <property type="entry name" value="PP2Ac"/>
    <property type="match status" value="1"/>
</dbReference>
<dbReference type="InterPro" id="IPR011992">
    <property type="entry name" value="EF-hand-dom_pair"/>
</dbReference>
<feature type="compositionally biased region" description="Polar residues" evidence="3">
    <location>
        <begin position="735"/>
        <end position="759"/>
    </location>
</feature>
<dbReference type="PRINTS" id="PR00114">
    <property type="entry name" value="STPHPHTASE"/>
</dbReference>
<evidence type="ECO:0000313" key="5">
    <source>
        <dbReference type="EMBL" id="CAG5104707.1"/>
    </source>
</evidence>
<dbReference type="Pfam" id="PF00149">
    <property type="entry name" value="Metallophos"/>
    <property type="match status" value="1"/>
</dbReference>
<evidence type="ECO:0000256" key="2">
    <source>
        <dbReference type="SAM" id="Coils"/>
    </source>
</evidence>
<sequence length="949" mass="109126">MDDVQVFDKPVPGRVLKMLWNENHEITHYIVEYVRQGNIYSPTMDNNEKYRFFLLEDFKKLLCSWEGSSWFAGPEPYEFMYRSLIDLHPFDFCVRTFPSSEDPILLAIYPESMYTSDERENLFVGTATNPDQPIYTKEERQTFKEAIEKIIYPSRFINFRAFQTLFKEFFANHSFASPVIECFWRAFQTRTVRFISIDDFICGLCATHLEQNHGSQSGKVRTKMMYKFYSRNTEQMTFEEFQAFYCQTKSLTRVEENIEDFKQTCILFGVSGRSGPLRDVFIDVIGKKSSSPSLKRPKLNGTTFNPDFEEENSLDGLNLSESDNSVNAHFDSLSTPIQSRKKKNYVLATHSISLKKSGIISNVTDVWKLAGAKFPTDSPSSKDIRKQESIRVFDKKSFANEMLQALNFFAKERRSGDHPKGTFSWGSLQDSIRGNFASCLKHVCKEALSILHQENRLLKIEAPCYIMGDIHGNFEDLHMFEKLLYRSGVAVTPARFLFLGDYVDRGQMGIECVAHLLAQKILAPSKVFLIRGNHEHRDVQSHFTFYDECIKRFGDQSGKDIWELINQVFDVMPISAVVDGRIFCTHGGIPNTRFYENFSSFENAVNAIPNPLRDPEGMSSLAWDLMWADPARAGDIKNAAGDNSAAQNELTFMENTRRRTSCLFTEKALNQFLKRTGYQYVIRAHECQQNGFKIQFDSLLTVFSSSSYCGGTNSAACILVDDDKIRTIRLDSDAKQQNGTPRNSGQESLNKRASSNIQQKAPLKGAPRPDGIDTLKFEQVNVQEIQKRFDSVEDSLRQIKAARTSDPDADENTKMFRIGFWVSAIVFSAGFFYACFDQLVVNKGGAFVTREQNARAYEKQAEILHLYENNITKKDYLNKQLEERRREYQEKRAEEDKSVMPSEWRRANLKINPAENYLEEIKRVGEREEDPRSLEEIKASVERLSNSNR</sequence>
<dbReference type="PROSITE" id="PS00125">
    <property type="entry name" value="SER_THR_PHOSPHATASE"/>
    <property type="match status" value="1"/>
</dbReference>
<evidence type="ECO:0000313" key="6">
    <source>
        <dbReference type="Proteomes" id="UP001158576"/>
    </source>
</evidence>
<keyword evidence="6" id="KW-1185">Reference proteome</keyword>
<gene>
    <name evidence="5" type="ORF">OKIOD_LOCUS10234</name>
</gene>
<comment type="catalytic activity">
    <reaction evidence="1">
        <text>O-phospho-L-threonyl-[protein] + H2O = L-threonyl-[protein] + phosphate</text>
        <dbReference type="Rhea" id="RHEA:47004"/>
        <dbReference type="Rhea" id="RHEA-COMP:11060"/>
        <dbReference type="Rhea" id="RHEA-COMP:11605"/>
        <dbReference type="ChEBI" id="CHEBI:15377"/>
        <dbReference type="ChEBI" id="CHEBI:30013"/>
        <dbReference type="ChEBI" id="CHEBI:43474"/>
        <dbReference type="ChEBI" id="CHEBI:61977"/>
        <dbReference type="EC" id="3.1.3.16"/>
    </reaction>
</comment>
<dbReference type="PANTHER" id="PTHR11668">
    <property type="entry name" value="SERINE/THREONINE PROTEIN PHOSPHATASE"/>
    <property type="match status" value="1"/>
</dbReference>
<protein>
    <recommendedName>
        <fullName evidence="1">Serine/threonine-protein phosphatase</fullName>
        <ecNumber evidence="1">3.1.3.16</ecNumber>
    </recommendedName>
</protein>
<feature type="coiled-coil region" evidence="2">
    <location>
        <begin position="871"/>
        <end position="898"/>
    </location>
</feature>
<keyword evidence="2" id="KW-0175">Coiled coil</keyword>
<feature type="region of interest" description="Disordered" evidence="3">
    <location>
        <begin position="925"/>
        <end position="949"/>
    </location>
</feature>
<proteinExistence type="inferred from homology"/>
<comment type="similarity">
    <text evidence="1">Belongs to the PPP phosphatase family.</text>
</comment>
<dbReference type="InterPro" id="IPR050341">
    <property type="entry name" value="PP1_catalytic_subunit"/>
</dbReference>
<dbReference type="InterPro" id="IPR029052">
    <property type="entry name" value="Metallo-depent_PP-like"/>
</dbReference>
<dbReference type="CDD" id="cd00144">
    <property type="entry name" value="MPP_PPP_family"/>
    <property type="match status" value="1"/>
</dbReference>
<reference evidence="5 6" key="1">
    <citation type="submission" date="2021-04" db="EMBL/GenBank/DDBJ databases">
        <authorList>
            <person name="Bliznina A."/>
        </authorList>
    </citation>
    <scope>NUCLEOTIDE SEQUENCE [LARGE SCALE GENOMIC DNA]</scope>
</reference>
<keyword evidence="1" id="KW-0378">Hydrolase</keyword>
<feature type="region of interest" description="Disordered" evidence="3">
    <location>
        <begin position="731"/>
        <end position="770"/>
    </location>
</feature>
<evidence type="ECO:0000256" key="3">
    <source>
        <dbReference type="SAM" id="MobiDB-lite"/>
    </source>
</evidence>